<name>A0A368DVU8_9PROT</name>
<dbReference type="InterPro" id="IPR037066">
    <property type="entry name" value="Plug_dom_sf"/>
</dbReference>
<keyword evidence="4" id="KW-0410">Iron transport</keyword>
<keyword evidence="6" id="KW-0732">Signal</keyword>
<evidence type="ECO:0000256" key="2">
    <source>
        <dbReference type="ARBA" id="ARBA00022448"/>
    </source>
</evidence>
<evidence type="ECO:0000259" key="14">
    <source>
        <dbReference type="Pfam" id="PF00593"/>
    </source>
</evidence>
<evidence type="ECO:0000313" key="16">
    <source>
        <dbReference type="EMBL" id="RCL75939.1"/>
    </source>
</evidence>
<dbReference type="Gene3D" id="2.40.170.20">
    <property type="entry name" value="TonB-dependent receptor, beta-barrel domain"/>
    <property type="match status" value="1"/>
</dbReference>
<keyword evidence="3 12" id="KW-1134">Transmembrane beta strand</keyword>
<dbReference type="InterPro" id="IPR012910">
    <property type="entry name" value="Plug_dom"/>
</dbReference>
<feature type="domain" description="TonB-dependent receptor-like beta-barrel" evidence="14">
    <location>
        <begin position="346"/>
        <end position="651"/>
    </location>
</feature>
<keyword evidence="11 12" id="KW-0998">Cell outer membrane</keyword>
<evidence type="ECO:0000256" key="9">
    <source>
        <dbReference type="ARBA" id="ARBA00023077"/>
    </source>
</evidence>
<dbReference type="GO" id="GO:0015344">
    <property type="term" value="F:siderophore uptake transmembrane transporter activity"/>
    <property type="evidence" value="ECO:0007669"/>
    <property type="project" value="TreeGrafter"/>
</dbReference>
<keyword evidence="9 13" id="KW-0798">TonB box</keyword>
<evidence type="ECO:0000313" key="17">
    <source>
        <dbReference type="Proteomes" id="UP000252132"/>
    </source>
</evidence>
<comment type="subcellular location">
    <subcellularLocation>
        <location evidence="1 12">Cell outer membrane</location>
        <topology evidence="1 12">Multi-pass membrane protein</topology>
    </subcellularLocation>
</comment>
<dbReference type="AlphaFoldDB" id="A0A368DVU8"/>
<dbReference type="InterPro" id="IPR000531">
    <property type="entry name" value="Beta-barrel_TonB"/>
</dbReference>
<keyword evidence="7" id="KW-0408">Iron</keyword>
<dbReference type="Pfam" id="PF00593">
    <property type="entry name" value="TonB_dep_Rec_b-barrel"/>
    <property type="match status" value="1"/>
</dbReference>
<feature type="domain" description="TonB-dependent receptor plug" evidence="15">
    <location>
        <begin position="63"/>
        <end position="159"/>
    </location>
</feature>
<comment type="similarity">
    <text evidence="12 13">Belongs to the TonB-dependent receptor family.</text>
</comment>
<dbReference type="PANTHER" id="PTHR32552:SF89">
    <property type="entry name" value="CATECHOLATE SIDEROPHORE RECEPTOR FIU"/>
    <property type="match status" value="1"/>
</dbReference>
<dbReference type="GO" id="GO:0009279">
    <property type="term" value="C:cell outer membrane"/>
    <property type="evidence" value="ECO:0007669"/>
    <property type="project" value="UniProtKB-SubCell"/>
</dbReference>
<keyword evidence="2 12" id="KW-0813">Transport</keyword>
<gene>
    <name evidence="16" type="ORF">DBW69_05855</name>
</gene>
<evidence type="ECO:0000256" key="3">
    <source>
        <dbReference type="ARBA" id="ARBA00022452"/>
    </source>
</evidence>
<evidence type="ECO:0000256" key="8">
    <source>
        <dbReference type="ARBA" id="ARBA00023065"/>
    </source>
</evidence>
<dbReference type="InterPro" id="IPR036942">
    <property type="entry name" value="Beta-barrel_TonB_sf"/>
</dbReference>
<reference evidence="16 17" key="1">
    <citation type="journal article" date="2018" name="Microbiome">
        <title>Fine metagenomic profile of the Mediterranean stratified and mixed water columns revealed by assembly and recruitment.</title>
        <authorList>
            <person name="Haro-Moreno J.M."/>
            <person name="Lopez-Perez M."/>
            <person name="De La Torre J.R."/>
            <person name="Picazo A."/>
            <person name="Camacho A."/>
            <person name="Rodriguez-Valera F."/>
        </authorList>
    </citation>
    <scope>NUCLEOTIDE SEQUENCE [LARGE SCALE GENOMIC DNA]</scope>
    <source>
        <strain evidence="16">MED-G55</strain>
    </source>
</reference>
<dbReference type="PROSITE" id="PS52016">
    <property type="entry name" value="TONB_DEPENDENT_REC_3"/>
    <property type="match status" value="1"/>
</dbReference>
<evidence type="ECO:0000256" key="1">
    <source>
        <dbReference type="ARBA" id="ARBA00004571"/>
    </source>
</evidence>
<dbReference type="Pfam" id="PF07715">
    <property type="entry name" value="Plug"/>
    <property type="match status" value="1"/>
</dbReference>
<evidence type="ECO:0000256" key="10">
    <source>
        <dbReference type="ARBA" id="ARBA00023136"/>
    </source>
</evidence>
<comment type="caution">
    <text evidence="16">The sequence shown here is derived from an EMBL/GenBank/DDBJ whole genome shotgun (WGS) entry which is preliminary data.</text>
</comment>
<organism evidence="16 17">
    <name type="scientific">PS1 clade bacterium</name>
    <dbReference type="NCBI Taxonomy" id="2175152"/>
    <lineage>
        <taxon>Bacteria</taxon>
        <taxon>Pseudomonadati</taxon>
        <taxon>Pseudomonadota</taxon>
        <taxon>Alphaproteobacteria</taxon>
        <taxon>PS1 clade</taxon>
    </lineage>
</organism>
<evidence type="ECO:0000256" key="5">
    <source>
        <dbReference type="ARBA" id="ARBA00022692"/>
    </source>
</evidence>
<dbReference type="SUPFAM" id="SSF56935">
    <property type="entry name" value="Porins"/>
    <property type="match status" value="1"/>
</dbReference>
<dbReference type="PANTHER" id="PTHR32552">
    <property type="entry name" value="FERRICHROME IRON RECEPTOR-RELATED"/>
    <property type="match status" value="1"/>
</dbReference>
<evidence type="ECO:0000256" key="11">
    <source>
        <dbReference type="ARBA" id="ARBA00023237"/>
    </source>
</evidence>
<evidence type="ECO:0000256" key="12">
    <source>
        <dbReference type="PROSITE-ProRule" id="PRU01360"/>
    </source>
</evidence>
<keyword evidence="5 12" id="KW-0812">Transmembrane</keyword>
<protein>
    <submittedName>
        <fullName evidence="16">TonB-dependent receptor</fullName>
    </submittedName>
</protein>
<keyword evidence="8" id="KW-0406">Ion transport</keyword>
<dbReference type="InterPro" id="IPR039426">
    <property type="entry name" value="TonB-dep_rcpt-like"/>
</dbReference>
<keyword evidence="10 12" id="KW-0472">Membrane</keyword>
<evidence type="ECO:0000256" key="7">
    <source>
        <dbReference type="ARBA" id="ARBA00023004"/>
    </source>
</evidence>
<evidence type="ECO:0000259" key="15">
    <source>
        <dbReference type="Pfam" id="PF07715"/>
    </source>
</evidence>
<evidence type="ECO:0000256" key="13">
    <source>
        <dbReference type="RuleBase" id="RU003357"/>
    </source>
</evidence>
<evidence type="ECO:0000256" key="6">
    <source>
        <dbReference type="ARBA" id="ARBA00022729"/>
    </source>
</evidence>
<dbReference type="Proteomes" id="UP000252132">
    <property type="component" value="Unassembled WGS sequence"/>
</dbReference>
<keyword evidence="16" id="KW-0675">Receptor</keyword>
<evidence type="ECO:0000256" key="4">
    <source>
        <dbReference type="ARBA" id="ARBA00022496"/>
    </source>
</evidence>
<dbReference type="Gene3D" id="2.170.130.10">
    <property type="entry name" value="TonB-dependent receptor, plug domain"/>
    <property type="match status" value="1"/>
</dbReference>
<dbReference type="EMBL" id="QOQF01000027">
    <property type="protein sequence ID" value="RCL75939.1"/>
    <property type="molecule type" value="Genomic_DNA"/>
</dbReference>
<accession>A0A368DVU8</accession>
<sequence>MQRVCLQKFLSLAACFVGALIVCSPIKALAEVSHEELMLQPLIVTGKRAESLKQNRPGNISVVIEDETFIHPVEALARVPGVMMHRGSGVEHLTSIRSPVLVGGAGAGSFLFMEDGIAFRAAGFSNVNALLDAQNEHSERLEVIRGPGPAMYGSNAVHGLVNFIAPSPYDTTSDFQARLGSYGRYRFTSNMTSQNGDDEKGYRLGVTLLGEAEGYRAASGFDQQKIKFQSGWRGGVDTDYRLVISANHLEQETAGYATSYRDKQLAKINSDDNAFRNAESLRAALYVEKKLSGNRTLRLTPYIRYHDMRFLMHFLASADPEETNRHYSVGVQSAITQKFYDTKFLSELVYGLDGEVTEGDLTQIQTRPAQFGFLPGVQYDYTVKAETFAGFVQGEIPLGKTAQVTIGLRGEHTDYAYKNETNDGAFGRFFRPADRDDDFQTWSPKLGWVSKIRQQTFFANLTRGHRSPQTTDLYRLRNGQTPETIKAEQIDSFEIGVRGLMGQSAKALSYEVAIYKMQKKHFHFRDSNNENVSNGKTGHEGVELDVQFRPMPKLILSSQLTYAVHSYDFKHTPNGIVKGSDIDTAPRRLGNVSAIWTPDDVSSLKVNWQYVGKYFTDERNSNFYSGHDLVDMTLAREIADGAFLSLRVMNLFDEKYAKRADFAFGNARYFPGEPRHFSIGLKKVF</sequence>
<proteinExistence type="inferred from homology"/>